<dbReference type="RefSeq" id="WP_170202724.1">
    <property type="nucleotide sequence ID" value="NZ_CP051685.1"/>
</dbReference>
<proteinExistence type="predicted"/>
<dbReference type="KEGG" id="mfy:HH212_12225"/>
<dbReference type="InterPro" id="IPR015927">
    <property type="entry name" value="Peptidase_S24_S26A/B/C"/>
</dbReference>
<keyword evidence="3" id="KW-0804">Transcription</keyword>
<dbReference type="SUPFAM" id="SSF51306">
    <property type="entry name" value="LexA/Signal peptidase"/>
    <property type="match status" value="1"/>
</dbReference>
<dbReference type="PANTHER" id="PTHR40661:SF1">
    <property type="entry name" value="HTH CRO_C1-TYPE DOMAIN-CONTAINING PROTEIN"/>
    <property type="match status" value="1"/>
</dbReference>
<evidence type="ECO:0000256" key="1">
    <source>
        <dbReference type="ARBA" id="ARBA00023015"/>
    </source>
</evidence>
<gene>
    <name evidence="5" type="ORF">HH212_12225</name>
</gene>
<accession>A0A7Z2VX15</accession>
<keyword evidence="1" id="KW-0805">Transcription regulation</keyword>
<feature type="domain" description="Peptidase S24/S26A/S26B/S26C" evidence="4">
    <location>
        <begin position="135"/>
        <end position="233"/>
    </location>
</feature>
<evidence type="ECO:0000313" key="6">
    <source>
        <dbReference type="Proteomes" id="UP000502415"/>
    </source>
</evidence>
<dbReference type="InterPro" id="IPR039418">
    <property type="entry name" value="LexA-like"/>
</dbReference>
<dbReference type="AlphaFoldDB" id="A0A7Z2VX15"/>
<dbReference type="InterPro" id="IPR036286">
    <property type="entry name" value="LexA/Signal_pep-like_sf"/>
</dbReference>
<dbReference type="CDD" id="cd06529">
    <property type="entry name" value="S24_LexA-like"/>
    <property type="match status" value="1"/>
</dbReference>
<dbReference type="Gene3D" id="2.10.109.10">
    <property type="entry name" value="Umud Fragment, subunit A"/>
    <property type="match status" value="1"/>
</dbReference>
<evidence type="ECO:0000259" key="4">
    <source>
        <dbReference type="Pfam" id="PF00717"/>
    </source>
</evidence>
<dbReference type="EMBL" id="CP051685">
    <property type="protein sequence ID" value="QJE00693.1"/>
    <property type="molecule type" value="Genomic_DNA"/>
</dbReference>
<evidence type="ECO:0000256" key="3">
    <source>
        <dbReference type="ARBA" id="ARBA00023163"/>
    </source>
</evidence>
<evidence type="ECO:0000313" key="5">
    <source>
        <dbReference type="EMBL" id="QJE00693.1"/>
    </source>
</evidence>
<reference evidence="5 6" key="1">
    <citation type="submission" date="2020-04" db="EMBL/GenBank/DDBJ databases">
        <title>Genome sequencing of novel species.</title>
        <authorList>
            <person name="Heo J."/>
            <person name="Kim S.-J."/>
            <person name="Kim J.-S."/>
            <person name="Hong S.-B."/>
            <person name="Kwon S.-W."/>
        </authorList>
    </citation>
    <scope>NUCLEOTIDE SEQUENCE [LARGE SCALE GENOMIC DNA]</scope>
    <source>
        <strain evidence="5 6">GN2-R2</strain>
    </source>
</reference>
<keyword evidence="6" id="KW-1185">Reference proteome</keyword>
<dbReference type="GO" id="GO:0003677">
    <property type="term" value="F:DNA binding"/>
    <property type="evidence" value="ECO:0007669"/>
    <property type="project" value="UniProtKB-KW"/>
</dbReference>
<sequence>MKRLYEAAEVLAGLKTQADIARALNQSQQTVNNWEARGISKAGLLKAQGAIGCSATWLETGASPMALAARPGDDGAEVALADAVDNPFIEEAKGVRIGDEPDTIPIRKVTLKLRAGVTGFETEPDLADLDDGGVLHLPRAVIEANKLVPHQLLAIRVRGQSMEPMMFEDDVVVVNTADRKPISREIYALNFNGEALVKQLVKRNSEWFLCSVNVDFGPINVRSGQCSVVGRVVYQPGRVLTGRL</sequence>
<dbReference type="CDD" id="cd00093">
    <property type="entry name" value="HTH_XRE"/>
    <property type="match status" value="1"/>
</dbReference>
<dbReference type="Proteomes" id="UP000502415">
    <property type="component" value="Chromosome"/>
</dbReference>
<dbReference type="InterPro" id="IPR010982">
    <property type="entry name" value="Lambda_DNA-bd_dom_sf"/>
</dbReference>
<keyword evidence="2" id="KW-0238">DNA-binding</keyword>
<dbReference type="Pfam" id="PF00717">
    <property type="entry name" value="Peptidase_S24"/>
    <property type="match status" value="1"/>
</dbReference>
<dbReference type="InterPro" id="IPR001387">
    <property type="entry name" value="Cro/C1-type_HTH"/>
</dbReference>
<organism evidence="5 6">
    <name type="scientific">Massilia forsythiae</name>
    <dbReference type="NCBI Taxonomy" id="2728020"/>
    <lineage>
        <taxon>Bacteria</taxon>
        <taxon>Pseudomonadati</taxon>
        <taxon>Pseudomonadota</taxon>
        <taxon>Betaproteobacteria</taxon>
        <taxon>Burkholderiales</taxon>
        <taxon>Oxalobacteraceae</taxon>
        <taxon>Telluria group</taxon>
        <taxon>Massilia</taxon>
    </lineage>
</organism>
<dbReference type="PANTHER" id="PTHR40661">
    <property type="match status" value="1"/>
</dbReference>
<evidence type="ECO:0000256" key="2">
    <source>
        <dbReference type="ARBA" id="ARBA00023125"/>
    </source>
</evidence>
<name>A0A7Z2VX15_9BURK</name>
<protein>
    <submittedName>
        <fullName evidence="5">LexA family transcriptional regulator</fullName>
    </submittedName>
</protein>
<dbReference type="Gene3D" id="1.10.260.40">
    <property type="entry name" value="lambda repressor-like DNA-binding domains"/>
    <property type="match status" value="1"/>
</dbReference>